<keyword evidence="6" id="KW-1003">Cell membrane</keyword>
<dbReference type="Proteomes" id="UP000321800">
    <property type="component" value="Unassembled WGS sequence"/>
</dbReference>
<dbReference type="EMBL" id="JOMM01000054">
    <property type="protein sequence ID" value="OUI82823.1"/>
    <property type="molecule type" value="Genomic_DNA"/>
</dbReference>
<dbReference type="PATRIC" id="fig|104102.11.peg.1696"/>
<keyword evidence="8 12" id="KW-0812">Transmembrane</keyword>
<dbReference type="GO" id="GO:0005886">
    <property type="term" value="C:plasma membrane"/>
    <property type="evidence" value="ECO:0007669"/>
    <property type="project" value="UniProtKB-SubCell"/>
</dbReference>
<dbReference type="Proteomes" id="UP000075411">
    <property type="component" value="Unassembled WGS sequence"/>
</dbReference>
<evidence type="ECO:0000313" key="18">
    <source>
        <dbReference type="Proteomes" id="UP000194565"/>
    </source>
</evidence>
<evidence type="ECO:0000313" key="16">
    <source>
        <dbReference type="EMBL" id="OUI82823.1"/>
    </source>
</evidence>
<evidence type="ECO:0000256" key="13">
    <source>
        <dbReference type="SAM" id="Phobius"/>
    </source>
</evidence>
<dbReference type="PANTHER" id="PTHR30558:SF12">
    <property type="entry name" value="BIOPOLYMER TRANSPORT PROTEIN EXBD"/>
    <property type="match status" value="1"/>
</dbReference>
<dbReference type="InterPro" id="IPR003400">
    <property type="entry name" value="ExbD"/>
</dbReference>
<dbReference type="RefSeq" id="WP_035380683.1">
    <property type="nucleotide sequence ID" value="NZ_BJVR01000016.1"/>
</dbReference>
<name>A0A0C9LS98_9PROT</name>
<evidence type="ECO:0000313" key="14">
    <source>
        <dbReference type="EMBL" id="GEL50758.1"/>
    </source>
</evidence>
<feature type="transmembrane region" description="Helical" evidence="13">
    <location>
        <begin position="20"/>
        <end position="41"/>
    </location>
</feature>
<evidence type="ECO:0000256" key="4">
    <source>
        <dbReference type="ARBA" id="ARBA00011471"/>
    </source>
</evidence>
<comment type="function">
    <text evidence="1">Involved in the TonB-dependent energy-dependent transport of various receptor-bound substrates.</text>
</comment>
<keyword evidence="7" id="KW-0997">Cell inner membrane</keyword>
<dbReference type="EMBL" id="BJVR01000016">
    <property type="protein sequence ID" value="GEL50758.1"/>
    <property type="molecule type" value="Genomic_DNA"/>
</dbReference>
<keyword evidence="5 12" id="KW-0813">Transport</keyword>
<dbReference type="PANTHER" id="PTHR30558">
    <property type="entry name" value="EXBD MEMBRANE COMPONENT OF PMF-DRIVEN MACROMOLECULE IMPORT SYSTEM"/>
    <property type="match status" value="1"/>
</dbReference>
<evidence type="ECO:0000256" key="2">
    <source>
        <dbReference type="ARBA" id="ARBA00004249"/>
    </source>
</evidence>
<dbReference type="Gene3D" id="3.30.420.270">
    <property type="match status" value="1"/>
</dbReference>
<dbReference type="AlphaFoldDB" id="A0A0C9LS98"/>
<dbReference type="GeneID" id="89478134"/>
<protein>
    <submittedName>
        <fullName evidence="15">Biopolymer transporter ExbD</fullName>
    </submittedName>
</protein>
<comment type="subunit">
    <text evidence="4">The accessory proteins ExbB and ExbD seem to form a complex with TonB.</text>
</comment>
<keyword evidence="10 13" id="KW-1133">Transmembrane helix</keyword>
<evidence type="ECO:0000313" key="15">
    <source>
        <dbReference type="EMBL" id="KXV57812.1"/>
    </source>
</evidence>
<reference evidence="14 19" key="3">
    <citation type="submission" date="2019-07" db="EMBL/GenBank/DDBJ databases">
        <title>Whole genome shotgun sequence of Acetobacter tropicalis NBRC 16470.</title>
        <authorList>
            <person name="Hosoyama A."/>
            <person name="Uohara A."/>
            <person name="Ohji S."/>
            <person name="Ichikawa N."/>
        </authorList>
    </citation>
    <scope>NUCLEOTIDE SEQUENCE [LARGE SCALE GENOMIC DNA]</scope>
    <source>
        <strain evidence="14 19">NBRC 16470</strain>
    </source>
</reference>
<dbReference type="GO" id="GO:0015031">
    <property type="term" value="P:protein transport"/>
    <property type="evidence" value="ECO:0007669"/>
    <property type="project" value="UniProtKB-KW"/>
</dbReference>
<reference evidence="16 18" key="1">
    <citation type="submission" date="2014-06" db="EMBL/GenBank/DDBJ databases">
        <authorList>
            <person name="Ju J."/>
            <person name="Zhang J."/>
        </authorList>
    </citation>
    <scope>NUCLEOTIDE SEQUENCE [LARGE SCALE GENOMIC DNA]</scope>
    <source>
        <strain evidence="16">DmW_042</strain>
    </source>
</reference>
<evidence type="ECO:0000256" key="10">
    <source>
        <dbReference type="ARBA" id="ARBA00022989"/>
    </source>
</evidence>
<comment type="similarity">
    <text evidence="3 12">Belongs to the ExbD/TolR family.</text>
</comment>
<evidence type="ECO:0000313" key="17">
    <source>
        <dbReference type="Proteomes" id="UP000075411"/>
    </source>
</evidence>
<dbReference type="Pfam" id="PF02472">
    <property type="entry name" value="ExbD"/>
    <property type="match status" value="1"/>
</dbReference>
<evidence type="ECO:0000256" key="6">
    <source>
        <dbReference type="ARBA" id="ARBA00022475"/>
    </source>
</evidence>
<accession>A0A0C9LS98</accession>
<dbReference type="Proteomes" id="UP000194565">
    <property type="component" value="Unassembled WGS sequence"/>
</dbReference>
<keyword evidence="9 12" id="KW-0653">Protein transport</keyword>
<dbReference type="GO" id="GO:0022857">
    <property type="term" value="F:transmembrane transporter activity"/>
    <property type="evidence" value="ECO:0007669"/>
    <property type="project" value="InterPro"/>
</dbReference>
<organism evidence="15 17">
    <name type="scientific">Acetobacter tropicalis</name>
    <dbReference type="NCBI Taxonomy" id="104102"/>
    <lineage>
        <taxon>Bacteria</taxon>
        <taxon>Pseudomonadati</taxon>
        <taxon>Pseudomonadota</taxon>
        <taxon>Alphaproteobacteria</taxon>
        <taxon>Acetobacterales</taxon>
        <taxon>Acetobacteraceae</taxon>
        <taxon>Acetobacter</taxon>
    </lineage>
</organism>
<evidence type="ECO:0000256" key="9">
    <source>
        <dbReference type="ARBA" id="ARBA00022927"/>
    </source>
</evidence>
<dbReference type="OrthoDB" id="9798629at2"/>
<evidence type="ECO:0000256" key="8">
    <source>
        <dbReference type="ARBA" id="ARBA00022692"/>
    </source>
</evidence>
<gene>
    <name evidence="14" type="primary">exbD1</name>
    <name evidence="15" type="ORF">AD947_07520</name>
    <name evidence="14" type="ORF">ATR01nite_18330</name>
    <name evidence="16" type="ORF">HC62_15210</name>
</gene>
<evidence type="ECO:0000256" key="11">
    <source>
        <dbReference type="ARBA" id="ARBA00023136"/>
    </source>
</evidence>
<evidence type="ECO:0000256" key="1">
    <source>
        <dbReference type="ARBA" id="ARBA00003540"/>
    </source>
</evidence>
<evidence type="ECO:0000313" key="19">
    <source>
        <dbReference type="Proteomes" id="UP000321800"/>
    </source>
</evidence>
<proteinExistence type="inferred from homology"/>
<evidence type="ECO:0000256" key="3">
    <source>
        <dbReference type="ARBA" id="ARBA00005811"/>
    </source>
</evidence>
<evidence type="ECO:0000256" key="12">
    <source>
        <dbReference type="RuleBase" id="RU003879"/>
    </source>
</evidence>
<comment type="subcellular location">
    <subcellularLocation>
        <location evidence="2">Cell inner membrane</location>
        <topology evidence="2">Single-pass type II membrane protein</topology>
    </subcellularLocation>
    <subcellularLocation>
        <location evidence="12">Cell membrane</location>
        <topology evidence="12">Single-pass type II membrane protein</topology>
    </subcellularLocation>
</comment>
<sequence>MGMSVGDSGGEDDVVSAINTTPLVDVMLVLLIIFLITIPVATHTVKVNLPKDLNQPTQTKNGNVVLAVTENGQAYWDETPLKGRADLMARLEKIAVMQPQPQIQIRGDTKSRYESVGKLVAACQEAGIAHIDFITEKPKDG</sequence>
<reference evidence="15 17" key="2">
    <citation type="submission" date="2015-06" db="EMBL/GenBank/DDBJ databases">
        <title>Improved classification and identification of acetic acid bacteria using matrix-assisted laser desorption/ionization time-of-flight mass spectrometry; Gluconobacter nephelii and Gluconobacter uchimurae are later heterotypic synonyms of Gluconobacter japonicus and Gluconobacter oxydans, respectively.</title>
        <authorList>
            <person name="Li L."/>
            <person name="Cleenwerck I."/>
            <person name="De Vuyst L."/>
            <person name="Vandamme P."/>
        </authorList>
    </citation>
    <scope>NUCLEOTIDE SEQUENCE [LARGE SCALE GENOMIC DNA]</scope>
    <source>
        <strain evidence="15 17">LMG 1663</strain>
    </source>
</reference>
<keyword evidence="11 13" id="KW-0472">Membrane</keyword>
<evidence type="ECO:0000256" key="7">
    <source>
        <dbReference type="ARBA" id="ARBA00022519"/>
    </source>
</evidence>
<dbReference type="EMBL" id="LHZT01000118">
    <property type="protein sequence ID" value="KXV57812.1"/>
    <property type="molecule type" value="Genomic_DNA"/>
</dbReference>
<comment type="caution">
    <text evidence="15">The sequence shown here is derived from an EMBL/GenBank/DDBJ whole genome shotgun (WGS) entry which is preliminary data.</text>
</comment>
<evidence type="ECO:0000256" key="5">
    <source>
        <dbReference type="ARBA" id="ARBA00022448"/>
    </source>
</evidence>